<gene>
    <name evidence="1" type="ORF">BBIA_1450</name>
</gene>
<dbReference type="EMBL" id="JGYN01000020">
    <property type="protein sequence ID" value="KFI49762.1"/>
    <property type="molecule type" value="Genomic_DNA"/>
</dbReference>
<reference evidence="1 2" key="1">
    <citation type="submission" date="2014-03" db="EMBL/GenBank/DDBJ databases">
        <title>Genomics of Bifidobacteria.</title>
        <authorList>
            <person name="Ventura M."/>
            <person name="Milani C."/>
            <person name="Lugli G.A."/>
        </authorList>
    </citation>
    <scope>NUCLEOTIDE SEQUENCE [LARGE SCALE GENOMIC DNA]</scope>
    <source>
        <strain evidence="1 2">DSM 23969</strain>
    </source>
</reference>
<dbReference type="RefSeq" id="WP_033492256.1">
    <property type="nucleotide sequence ID" value="NZ_JDUU01000002.1"/>
</dbReference>
<organism evidence="1 2">
    <name type="scientific">Bifidobacterium biavatii DSM 23969</name>
    <dbReference type="NCBI Taxonomy" id="1437608"/>
    <lineage>
        <taxon>Bacteria</taxon>
        <taxon>Bacillati</taxon>
        <taxon>Actinomycetota</taxon>
        <taxon>Actinomycetes</taxon>
        <taxon>Bifidobacteriales</taxon>
        <taxon>Bifidobacteriaceae</taxon>
        <taxon>Bifidobacterium</taxon>
    </lineage>
</organism>
<dbReference type="Proteomes" id="UP000029108">
    <property type="component" value="Unassembled WGS sequence"/>
</dbReference>
<proteinExistence type="predicted"/>
<keyword evidence="2" id="KW-1185">Reference proteome</keyword>
<name>A0A086ZTB2_9BIFI</name>
<dbReference type="STRING" id="1437608.GCA_000771645_00956"/>
<accession>A0A086ZTB2</accession>
<evidence type="ECO:0000313" key="2">
    <source>
        <dbReference type="Proteomes" id="UP000029108"/>
    </source>
</evidence>
<dbReference type="AlphaFoldDB" id="A0A086ZTB2"/>
<protein>
    <submittedName>
        <fullName evidence="1">Uncharacterized protein</fullName>
    </submittedName>
</protein>
<sequence length="116" mass="12385">MDPTSLANPTVLSKTAHIQSMLALHDAVENDERPILVHVTAHREGDEPRDFGTVAVGEREVRVTAELDSSETEMALAGMILSMYGDVLVLTAASALATHIDCGSNDDTRPHTGTFA</sequence>
<evidence type="ECO:0000313" key="1">
    <source>
        <dbReference type="EMBL" id="KFI49762.1"/>
    </source>
</evidence>
<comment type="caution">
    <text evidence="1">The sequence shown here is derived from an EMBL/GenBank/DDBJ whole genome shotgun (WGS) entry which is preliminary data.</text>
</comment>
<dbReference type="eggNOG" id="ENOG5032P76">
    <property type="taxonomic scope" value="Bacteria"/>
</dbReference>